<reference evidence="1" key="1">
    <citation type="submission" date="2019-12" db="EMBL/GenBank/DDBJ databases">
        <title>High-Quality draft genome sequences of three cyanobacteria isolated from the limestone walls of the Old Cathedral of Coimbra.</title>
        <authorList>
            <person name="Tiago I."/>
            <person name="Soares F."/>
            <person name="Portugal A."/>
        </authorList>
    </citation>
    <scope>NUCLEOTIDE SEQUENCE</scope>
    <source>
        <strain evidence="1">A</strain>
    </source>
</reference>
<dbReference type="Pfam" id="PF05159">
    <property type="entry name" value="Capsule_synth"/>
    <property type="match status" value="1"/>
</dbReference>
<evidence type="ECO:0000313" key="1">
    <source>
        <dbReference type="EMBL" id="NDJ18746.1"/>
    </source>
</evidence>
<gene>
    <name evidence="1" type="ORF">GS601_15860</name>
</gene>
<dbReference type="RefSeq" id="WP_162424270.1">
    <property type="nucleotide sequence ID" value="NZ_WVIE01000019.1"/>
</dbReference>
<name>A0A8J7Z6E1_9CYAN</name>
<protein>
    <recommendedName>
        <fullName evidence="3">Capsule polysaccharide biosynthesis protein</fullName>
    </recommendedName>
</protein>
<accession>A0A8J7Z6E1</accession>
<dbReference type="Gene3D" id="3.40.50.12580">
    <property type="match status" value="1"/>
</dbReference>
<dbReference type="EMBL" id="WVIE01000019">
    <property type="protein sequence ID" value="NDJ18746.1"/>
    <property type="molecule type" value="Genomic_DNA"/>
</dbReference>
<dbReference type="AlphaFoldDB" id="A0A8J7Z6E1"/>
<keyword evidence="2" id="KW-1185">Reference proteome</keyword>
<dbReference type="InterPro" id="IPR043148">
    <property type="entry name" value="TagF_C"/>
</dbReference>
<dbReference type="SUPFAM" id="SSF53756">
    <property type="entry name" value="UDP-Glycosyltransferase/glycogen phosphorylase"/>
    <property type="match status" value="1"/>
</dbReference>
<dbReference type="Proteomes" id="UP000646053">
    <property type="component" value="Unassembled WGS sequence"/>
</dbReference>
<dbReference type="InterPro" id="IPR007833">
    <property type="entry name" value="Capsule_polysaccharide_synth"/>
</dbReference>
<dbReference type="GO" id="GO:0015774">
    <property type="term" value="P:polysaccharide transport"/>
    <property type="evidence" value="ECO:0007669"/>
    <property type="project" value="InterPro"/>
</dbReference>
<dbReference type="GO" id="GO:0000271">
    <property type="term" value="P:polysaccharide biosynthetic process"/>
    <property type="evidence" value="ECO:0007669"/>
    <property type="project" value="InterPro"/>
</dbReference>
<comment type="caution">
    <text evidence="1">The sequence shown here is derived from an EMBL/GenBank/DDBJ whole genome shotgun (WGS) entry which is preliminary data.</text>
</comment>
<evidence type="ECO:0000313" key="2">
    <source>
        <dbReference type="Proteomes" id="UP000646053"/>
    </source>
</evidence>
<sequence length="493" mass="55578">MSLDFPPLSDSLVADRDRLAWNAICNWSKHTQTNPIDDGIDYAELTRCFLWDKVARAIRRQSNPQQFEFEQALLDRRSQIFPLVRHPNRLKSWLKRSLTFLQTSQDARSLPAGKILYVPCPHPTLQTAVSAIARSFTVVTPQGGFKDVLGLHPIRPPLPSDLPNVEHVESLHHGIVTGLQELGIELIEQDAIALRHQIAQLLLRTGQIEAELSILRPDAILLFADNHFPVQSYVFVARKKGIPTIMLQHGLDCEHYCLDEAYADVISVWGTSRLQRYQDQSTWKPTIQVNGNPDYDRLTLPENLDFSGSYWLWATRPHCPEKCYSPSRTPQEGIQILEALLTALAQSPNSRLVIKPHPMDDLALYQSYIESHSVEDRVSIVSESVRSLFPDASVVISEDSTIGLEAMFFGKVLIHAHFAPSEPVIPLVQYNAALVGYSSKLLQTALQEVDHLSEAQQQQLFSGQRRFLQEYAGICDGQAQKRVTAMIQTVLEP</sequence>
<evidence type="ECO:0008006" key="3">
    <source>
        <dbReference type="Google" id="ProtNLM"/>
    </source>
</evidence>
<organism evidence="1 2">
    <name type="scientific">Myxacorys almedinensis A</name>
    <dbReference type="NCBI Taxonomy" id="2690445"/>
    <lineage>
        <taxon>Bacteria</taxon>
        <taxon>Bacillati</taxon>
        <taxon>Cyanobacteriota</taxon>
        <taxon>Cyanophyceae</taxon>
        <taxon>Leptolyngbyales</taxon>
        <taxon>Leptolyngbyaceae</taxon>
        <taxon>Myxacorys</taxon>
        <taxon>Myxacorys almedinensis</taxon>
    </lineage>
</organism>
<proteinExistence type="predicted"/>